<evidence type="ECO:0000256" key="8">
    <source>
        <dbReference type="ARBA" id="ARBA00023027"/>
    </source>
</evidence>
<keyword evidence="14" id="KW-0560">Oxidoreductase</keyword>
<dbReference type="Gene3D" id="3.10.20.740">
    <property type="match status" value="1"/>
</dbReference>
<protein>
    <recommendedName>
        <fullName evidence="10">NADH-quinone oxidoreductase</fullName>
        <ecNumber evidence="10">7.1.1.-</ecNumber>
    </recommendedName>
</protein>
<dbReference type="NCBIfam" id="TIGR01973">
    <property type="entry name" value="NuoG"/>
    <property type="match status" value="1"/>
</dbReference>
<evidence type="ECO:0000256" key="4">
    <source>
        <dbReference type="ARBA" id="ARBA00022723"/>
    </source>
</evidence>
<feature type="compositionally biased region" description="Basic residues" evidence="11">
    <location>
        <begin position="732"/>
        <end position="741"/>
    </location>
</feature>
<dbReference type="Gene3D" id="3.30.200.210">
    <property type="match status" value="1"/>
</dbReference>
<accession>A0A6N4REP4</accession>
<evidence type="ECO:0000313" key="15">
    <source>
        <dbReference type="Proteomes" id="UP000320948"/>
    </source>
</evidence>
<comment type="similarity">
    <text evidence="2 10">Belongs to the complex I 75 kDa subunit family.</text>
</comment>
<dbReference type="InterPro" id="IPR054351">
    <property type="entry name" value="NADH_UbQ_OxRdtase_ferredoxin"/>
</dbReference>
<keyword evidence="5 10" id="KW-1278">Translocase</keyword>
<dbReference type="SMART" id="SM00929">
    <property type="entry name" value="NADH-G_4Fe-4S_3"/>
    <property type="match status" value="1"/>
</dbReference>
<keyword evidence="3 10" id="KW-0004">4Fe-4S</keyword>
<dbReference type="InterPro" id="IPR036010">
    <property type="entry name" value="2Fe-2S_ferredoxin-like_sf"/>
</dbReference>
<dbReference type="Gene3D" id="3.40.50.740">
    <property type="match status" value="1"/>
</dbReference>
<proteinExistence type="inferred from homology"/>
<dbReference type="PROSITE" id="PS00642">
    <property type="entry name" value="COMPLEX1_75K_2"/>
    <property type="match status" value="1"/>
</dbReference>
<feature type="domain" description="4Fe-4S Mo/W bis-MGD-type" evidence="12">
    <location>
        <begin position="259"/>
        <end position="315"/>
    </location>
</feature>
<dbReference type="EMBL" id="VAFM01000001">
    <property type="protein sequence ID" value="TKW61484.1"/>
    <property type="molecule type" value="Genomic_DNA"/>
</dbReference>
<dbReference type="InterPro" id="IPR019574">
    <property type="entry name" value="NADH_UbQ_OxRdtase_Gsu_4Fe4S-bd"/>
</dbReference>
<dbReference type="InterPro" id="IPR050123">
    <property type="entry name" value="Prok_molybdopt-oxidoreductase"/>
</dbReference>
<dbReference type="GO" id="GO:0016020">
    <property type="term" value="C:membrane"/>
    <property type="evidence" value="ECO:0007669"/>
    <property type="project" value="InterPro"/>
</dbReference>
<dbReference type="Pfam" id="PF22117">
    <property type="entry name" value="Fer4_Nqo3"/>
    <property type="match status" value="1"/>
</dbReference>
<dbReference type="GO" id="GO:0051537">
    <property type="term" value="F:2 iron, 2 sulfur cluster binding"/>
    <property type="evidence" value="ECO:0007669"/>
    <property type="project" value="UniProtKB-UniRule"/>
</dbReference>
<keyword evidence="10" id="KW-0001">2Fe-2S</keyword>
<evidence type="ECO:0000256" key="5">
    <source>
        <dbReference type="ARBA" id="ARBA00022967"/>
    </source>
</evidence>
<dbReference type="Gene3D" id="3.30.70.20">
    <property type="match status" value="1"/>
</dbReference>
<dbReference type="GO" id="GO:0048038">
    <property type="term" value="F:quinone binding"/>
    <property type="evidence" value="ECO:0007669"/>
    <property type="project" value="UniProtKB-UniRule"/>
</dbReference>
<evidence type="ECO:0000256" key="1">
    <source>
        <dbReference type="ARBA" id="ARBA00001966"/>
    </source>
</evidence>
<dbReference type="GO" id="GO:0008137">
    <property type="term" value="F:NADH dehydrogenase (ubiquinone) activity"/>
    <property type="evidence" value="ECO:0007669"/>
    <property type="project" value="UniProtKB-UniRule"/>
</dbReference>
<dbReference type="Pfam" id="PF13510">
    <property type="entry name" value="Fer2_4"/>
    <property type="match status" value="1"/>
</dbReference>
<evidence type="ECO:0000259" key="12">
    <source>
        <dbReference type="PROSITE" id="PS51669"/>
    </source>
</evidence>
<dbReference type="Pfam" id="PF00384">
    <property type="entry name" value="Molybdopterin"/>
    <property type="match status" value="1"/>
</dbReference>
<keyword evidence="6 10" id="KW-0408">Iron</keyword>
<dbReference type="FunFam" id="3.30.70.20:FF:000002">
    <property type="entry name" value="NADH-ubiquinone oxidoreductase 75 kDa subunit"/>
    <property type="match status" value="1"/>
</dbReference>
<keyword evidence="4 10" id="KW-0479">Metal-binding</keyword>
<keyword evidence="7 10" id="KW-0411">Iron-sulfur</keyword>
<dbReference type="PROSITE" id="PS00643">
    <property type="entry name" value="COMPLEX1_75K_3"/>
    <property type="match status" value="1"/>
</dbReference>
<dbReference type="FunFam" id="3.10.20.740:FF:000001">
    <property type="entry name" value="NADH-quinone oxidoreductase subunit G"/>
    <property type="match status" value="1"/>
</dbReference>
<name>A0A6N4REP4_BLAVI</name>
<organism evidence="14 15">
    <name type="scientific">Blastochloris viridis</name>
    <name type="common">Rhodopseudomonas viridis</name>
    <dbReference type="NCBI Taxonomy" id="1079"/>
    <lineage>
        <taxon>Bacteria</taxon>
        <taxon>Pseudomonadati</taxon>
        <taxon>Pseudomonadota</taxon>
        <taxon>Alphaproteobacteria</taxon>
        <taxon>Hyphomicrobiales</taxon>
        <taxon>Blastochloridaceae</taxon>
        <taxon>Blastochloris</taxon>
    </lineage>
</organism>
<dbReference type="GO" id="GO:0046872">
    <property type="term" value="F:metal ion binding"/>
    <property type="evidence" value="ECO:0007669"/>
    <property type="project" value="UniProtKB-UniRule"/>
</dbReference>
<evidence type="ECO:0000256" key="9">
    <source>
        <dbReference type="ARBA" id="ARBA00047712"/>
    </source>
</evidence>
<evidence type="ECO:0000256" key="11">
    <source>
        <dbReference type="SAM" id="MobiDB-lite"/>
    </source>
</evidence>
<evidence type="ECO:0000256" key="3">
    <source>
        <dbReference type="ARBA" id="ARBA00022485"/>
    </source>
</evidence>
<dbReference type="PROSITE" id="PS51839">
    <property type="entry name" value="4FE4S_HC3"/>
    <property type="match status" value="1"/>
</dbReference>
<feature type="domain" description="4Fe-4S His(Cys)3-ligated-type" evidence="13">
    <location>
        <begin position="122"/>
        <end position="161"/>
    </location>
</feature>
<dbReference type="SUPFAM" id="SSF54292">
    <property type="entry name" value="2Fe-2S ferredoxin-like"/>
    <property type="match status" value="1"/>
</dbReference>
<comment type="function">
    <text evidence="10">NDH-1 shuttles electrons from NADH, via FMN and iron-sulfur (Fe-S) centers, to quinones in the respiratory chain. Couples the redox reaction to proton translocation (for every two electrons transferred, four hydrogen ions are translocated across the cytoplasmic membrane), and thus conserves the redox energy in a proton gradient.</text>
</comment>
<dbReference type="Proteomes" id="UP000320948">
    <property type="component" value="Unassembled WGS sequence"/>
</dbReference>
<dbReference type="InterPro" id="IPR000283">
    <property type="entry name" value="NADH_UbQ_OxRdtase_75kDa_su_CS"/>
</dbReference>
<comment type="caution">
    <text evidence="14">The sequence shown here is derived from an EMBL/GenBank/DDBJ whole genome shotgun (WGS) entry which is preliminary data.</text>
</comment>
<dbReference type="PANTHER" id="PTHR43105:SF13">
    <property type="entry name" value="NADH-UBIQUINONE OXIDOREDUCTASE 75 KDA SUBUNIT, MITOCHONDRIAL"/>
    <property type="match status" value="1"/>
</dbReference>
<evidence type="ECO:0000256" key="7">
    <source>
        <dbReference type="ARBA" id="ARBA00023014"/>
    </source>
</evidence>
<comment type="cofactor">
    <cofactor evidence="10">
        <name>[2Fe-2S] cluster</name>
        <dbReference type="ChEBI" id="CHEBI:190135"/>
    </cofactor>
    <text evidence="10">Binds 1 [2Fe-2S] cluster per subunit.</text>
</comment>
<dbReference type="InterPro" id="IPR006656">
    <property type="entry name" value="Mopterin_OxRdtase"/>
</dbReference>
<dbReference type="SUPFAM" id="SSF54862">
    <property type="entry name" value="4Fe-4S ferredoxins"/>
    <property type="match status" value="1"/>
</dbReference>
<dbReference type="Pfam" id="PF10588">
    <property type="entry name" value="NADH-G_4Fe-4S_3"/>
    <property type="match status" value="1"/>
</dbReference>
<evidence type="ECO:0000256" key="10">
    <source>
        <dbReference type="RuleBase" id="RU003525"/>
    </source>
</evidence>
<feature type="compositionally biased region" description="Low complexity" evidence="11">
    <location>
        <begin position="19"/>
        <end position="33"/>
    </location>
</feature>
<evidence type="ECO:0000256" key="2">
    <source>
        <dbReference type="ARBA" id="ARBA00005404"/>
    </source>
</evidence>
<dbReference type="GO" id="GO:0016651">
    <property type="term" value="F:oxidoreductase activity, acting on NAD(P)H"/>
    <property type="evidence" value="ECO:0007669"/>
    <property type="project" value="InterPro"/>
</dbReference>
<keyword evidence="8 10" id="KW-0520">NAD</keyword>
<dbReference type="PROSITE" id="PS00641">
    <property type="entry name" value="COMPLEX1_75K_1"/>
    <property type="match status" value="1"/>
</dbReference>
<dbReference type="PROSITE" id="PS51669">
    <property type="entry name" value="4FE4S_MOW_BIS_MGD"/>
    <property type="match status" value="1"/>
</dbReference>
<dbReference type="AlphaFoldDB" id="A0A6N4REP4"/>
<reference evidence="14 15" key="1">
    <citation type="journal article" date="2017" name="Nat. Commun.">
        <title>In situ click chemistry generation of cyclooxygenase-2 inhibitors.</title>
        <authorList>
            <person name="Bhardwaj A."/>
            <person name="Kaur J."/>
            <person name="Wuest M."/>
            <person name="Wuest F."/>
        </authorList>
    </citation>
    <scope>NUCLEOTIDE SEQUENCE [LARGE SCALE GENOMIC DNA]</scope>
    <source>
        <strain evidence="14">S2_018_000_R2_106</strain>
    </source>
</reference>
<sequence>MTNKRPPVTKTAKADTSKQAPVAPVPAASTPTQAPAPLPAAPEGFFNVFVDGELLHVKKGSTVMQACTQAQKEIPHFCYHERLSIAGNCRMCLVEIEGMPKPIASCHWPIAEGMKIKTDSPLTINARKGTMELLLINHPLDCPICDQGGECTLQDLSLGYGSDRSAFHEFKRAVDDKDIGSKIKTVMTRCIHCTRCIRFATEIAGIEEMGATFRGENMQVGTYVEQAIQSELSGNMIDLCPVGALTSKPYAYTARPWELVRTNSIDILDGIGTPITVDNRHGQVLRTQPQENNTINEEWMTDAARFSYDALNTNRLTAPMIRRGKELQTCSWPEAFSVTKTALEKPTAGILGSMASAEDALSFKMFMETVLKGSAYDCRPAGSHLDQFYTFNTPLVEFENVDAVLLVGCNPRLEAPLLNVRLRRAALKRRVPVAAIGADMDLTYPYQNLGNDPEALESFSKSKFAETLKNAQKPAIIISASVLTRADGAAILAQIEKIAKKVGVVKDGWNGLNVLAATAGRITALDMQAKSAAPKSDTAAILKSFANGKTGTLIVYGEDTILPDDIEGQGTLIYIGTHMTSIAAKADVILPAAAWSEKSGLYANAEGRVQLAHAAVQPPLNAKEDWKIFRALSEDMGNALPFNTLSQLRSLIAAAHPAYKGENWNKITPRATVIGSADMEISARPFQPVVTDYYLRLEYLRQSPTMHKCQAEVAAATLGTTGTPPTPLAPVKAKKPTNKAA</sequence>
<dbReference type="InterPro" id="IPR001041">
    <property type="entry name" value="2Fe-2S_ferredoxin-type"/>
</dbReference>
<dbReference type="GO" id="GO:0051539">
    <property type="term" value="F:4 iron, 4 sulfur cluster binding"/>
    <property type="evidence" value="ECO:0007669"/>
    <property type="project" value="UniProtKB-KW"/>
</dbReference>
<feature type="region of interest" description="Disordered" evidence="11">
    <location>
        <begin position="718"/>
        <end position="741"/>
    </location>
</feature>
<dbReference type="InterPro" id="IPR010228">
    <property type="entry name" value="NADH_UbQ_OxRdtase_Gsu"/>
</dbReference>
<dbReference type="PANTHER" id="PTHR43105">
    <property type="entry name" value="RESPIRATORY NITRATE REDUCTASE"/>
    <property type="match status" value="1"/>
</dbReference>
<dbReference type="InterPro" id="IPR006963">
    <property type="entry name" value="Mopterin_OxRdtase_4Fe-4S_dom"/>
</dbReference>
<gene>
    <name evidence="14" type="ORF">DI628_02360</name>
</gene>
<dbReference type="CDD" id="cd00207">
    <property type="entry name" value="fer2"/>
    <property type="match status" value="1"/>
</dbReference>
<comment type="cofactor">
    <cofactor evidence="1 10">
        <name>[4Fe-4S] cluster</name>
        <dbReference type="ChEBI" id="CHEBI:49883"/>
    </cofactor>
</comment>
<dbReference type="GO" id="GO:0042773">
    <property type="term" value="P:ATP synthesis coupled electron transport"/>
    <property type="evidence" value="ECO:0007669"/>
    <property type="project" value="InterPro"/>
</dbReference>
<keyword evidence="10" id="KW-0874">Quinone</keyword>
<feature type="region of interest" description="Disordered" evidence="11">
    <location>
        <begin position="1"/>
        <end position="36"/>
    </location>
</feature>
<dbReference type="Pfam" id="PF22151">
    <property type="entry name" value="Fer4_NDSU1"/>
    <property type="match status" value="1"/>
</dbReference>
<comment type="catalytic activity">
    <reaction evidence="9 10">
        <text>a quinone + NADH + 5 H(+)(in) = a quinol + NAD(+) + 4 H(+)(out)</text>
        <dbReference type="Rhea" id="RHEA:57888"/>
        <dbReference type="ChEBI" id="CHEBI:15378"/>
        <dbReference type="ChEBI" id="CHEBI:24646"/>
        <dbReference type="ChEBI" id="CHEBI:57540"/>
        <dbReference type="ChEBI" id="CHEBI:57945"/>
        <dbReference type="ChEBI" id="CHEBI:132124"/>
    </reaction>
</comment>
<dbReference type="EC" id="7.1.1.-" evidence="10"/>
<evidence type="ECO:0000259" key="13">
    <source>
        <dbReference type="PROSITE" id="PS51839"/>
    </source>
</evidence>
<evidence type="ECO:0000256" key="6">
    <source>
        <dbReference type="ARBA" id="ARBA00023004"/>
    </source>
</evidence>
<dbReference type="SUPFAM" id="SSF53706">
    <property type="entry name" value="Formate dehydrogenase/DMSO reductase, domains 1-3"/>
    <property type="match status" value="1"/>
</dbReference>
<evidence type="ECO:0000313" key="14">
    <source>
        <dbReference type="EMBL" id="TKW61484.1"/>
    </source>
</evidence>